<name>A0ABC8T5S4_9AQUA</name>
<dbReference type="EMBL" id="CAUOFW020003947">
    <property type="protein sequence ID" value="CAK9162789.1"/>
    <property type="molecule type" value="Genomic_DNA"/>
</dbReference>
<evidence type="ECO:0000256" key="5">
    <source>
        <dbReference type="ARBA" id="ARBA00022801"/>
    </source>
</evidence>
<evidence type="ECO:0000256" key="3">
    <source>
        <dbReference type="ARBA" id="ARBA00022512"/>
    </source>
</evidence>
<comment type="subcellular location">
    <subcellularLocation>
        <location evidence="1">Secreted</location>
        <location evidence="1">Cell wall</location>
    </subcellularLocation>
</comment>
<sequence length="352" mass="37795">MRTPNLRSPTFIFLVALLVWSSGNETCGARIVKHWRGSKAIPPSLSNKKGDNDADSQYPTRLMEESFTAQGGASTTTFNVIDYGAKGDGTTDDTKAFDAAWASTCKVEASTMVVPSGSVFLVKPISFSGPNCGSNIIFQLDFLCPSGSVFLVKPISFSGDDCVSIQTGCSGIFIHNVNCGPGHGISIGGLGRGNARACVPNVTIRDTTMHNTLTGVRIKTWQGGSGLVQGVMFSNIQVSEVETPIMIDQFYCDGSKCQNTTSVVAVSGISYQNIRGTYKLKPVHFACSDSLPCTGVTLNTINLTPIQEKNHLYEPFCWQTYRELRTTTTPPINCLQIGKPSNNQVQNSNGSC</sequence>
<dbReference type="Pfam" id="PF00295">
    <property type="entry name" value="Glyco_hydro_28"/>
    <property type="match status" value="1"/>
</dbReference>
<keyword evidence="12" id="KW-1185">Reference proteome</keyword>
<evidence type="ECO:0000256" key="4">
    <source>
        <dbReference type="ARBA" id="ARBA00022525"/>
    </source>
</evidence>
<evidence type="ECO:0000313" key="11">
    <source>
        <dbReference type="EMBL" id="CAK9162789.1"/>
    </source>
</evidence>
<dbReference type="Proteomes" id="UP001642360">
    <property type="component" value="Unassembled WGS sequence"/>
</dbReference>
<dbReference type="InterPro" id="IPR000743">
    <property type="entry name" value="Glyco_hydro_28"/>
</dbReference>
<accession>A0ABC8T5S4</accession>
<evidence type="ECO:0000256" key="7">
    <source>
        <dbReference type="ARBA" id="ARBA00023316"/>
    </source>
</evidence>
<dbReference type="Pfam" id="PF12708">
    <property type="entry name" value="Pect-lyase_RHGA_epim"/>
    <property type="match status" value="1"/>
</dbReference>
<comment type="caution">
    <text evidence="11">The sequence shown here is derived from an EMBL/GenBank/DDBJ whole genome shotgun (WGS) entry which is preliminary data.</text>
</comment>
<evidence type="ECO:0000256" key="1">
    <source>
        <dbReference type="ARBA" id="ARBA00004191"/>
    </source>
</evidence>
<dbReference type="Gene3D" id="2.160.20.10">
    <property type="entry name" value="Single-stranded right-handed beta-helix, Pectin lyase-like"/>
    <property type="match status" value="2"/>
</dbReference>
<dbReference type="InterPro" id="IPR011050">
    <property type="entry name" value="Pectin_lyase_fold/virulence"/>
</dbReference>
<evidence type="ECO:0000256" key="8">
    <source>
        <dbReference type="RuleBase" id="RU361169"/>
    </source>
</evidence>
<feature type="chain" id="PRO_5044753247" description="Rhamnogalacturonase A/B/Epimerase-like pectate lyase domain-containing protein" evidence="9">
    <location>
        <begin position="29"/>
        <end position="352"/>
    </location>
</feature>
<dbReference type="SUPFAM" id="SSF51126">
    <property type="entry name" value="Pectin lyase-like"/>
    <property type="match status" value="1"/>
</dbReference>
<dbReference type="InterPro" id="IPR024535">
    <property type="entry name" value="RHGA/B-epi-like_pectate_lyase"/>
</dbReference>
<keyword evidence="7" id="KW-0961">Cell wall biogenesis/degradation</keyword>
<dbReference type="AlphaFoldDB" id="A0ABC8T5S4"/>
<proteinExistence type="inferred from homology"/>
<keyword evidence="3" id="KW-0134">Cell wall</keyword>
<gene>
    <name evidence="11" type="ORF">ILEXP_LOCUS31752</name>
</gene>
<evidence type="ECO:0000313" key="12">
    <source>
        <dbReference type="Proteomes" id="UP001642360"/>
    </source>
</evidence>
<keyword evidence="5 8" id="KW-0378">Hydrolase</keyword>
<dbReference type="InterPro" id="IPR012334">
    <property type="entry name" value="Pectin_lyas_fold"/>
</dbReference>
<comment type="similarity">
    <text evidence="2 8">Belongs to the glycosyl hydrolase 28 family.</text>
</comment>
<evidence type="ECO:0000256" key="6">
    <source>
        <dbReference type="ARBA" id="ARBA00023295"/>
    </source>
</evidence>
<organism evidence="11 12">
    <name type="scientific">Ilex paraguariensis</name>
    <name type="common">yerba mate</name>
    <dbReference type="NCBI Taxonomy" id="185542"/>
    <lineage>
        <taxon>Eukaryota</taxon>
        <taxon>Viridiplantae</taxon>
        <taxon>Streptophyta</taxon>
        <taxon>Embryophyta</taxon>
        <taxon>Tracheophyta</taxon>
        <taxon>Spermatophyta</taxon>
        <taxon>Magnoliopsida</taxon>
        <taxon>eudicotyledons</taxon>
        <taxon>Gunneridae</taxon>
        <taxon>Pentapetalae</taxon>
        <taxon>asterids</taxon>
        <taxon>campanulids</taxon>
        <taxon>Aquifoliales</taxon>
        <taxon>Aquifoliaceae</taxon>
        <taxon>Ilex</taxon>
    </lineage>
</organism>
<evidence type="ECO:0000256" key="2">
    <source>
        <dbReference type="ARBA" id="ARBA00008834"/>
    </source>
</evidence>
<protein>
    <recommendedName>
        <fullName evidence="10">Rhamnogalacturonase A/B/Epimerase-like pectate lyase domain-containing protein</fullName>
    </recommendedName>
</protein>
<keyword evidence="4" id="KW-0964">Secreted</keyword>
<feature type="domain" description="Rhamnogalacturonase A/B/Epimerase-like pectate lyase" evidence="10">
    <location>
        <begin position="78"/>
        <end position="125"/>
    </location>
</feature>
<keyword evidence="6 8" id="KW-0326">Glycosidase</keyword>
<dbReference type="GO" id="GO:0071555">
    <property type="term" value="P:cell wall organization"/>
    <property type="evidence" value="ECO:0007669"/>
    <property type="project" value="UniProtKB-KW"/>
</dbReference>
<keyword evidence="9" id="KW-0732">Signal</keyword>
<evidence type="ECO:0000259" key="10">
    <source>
        <dbReference type="Pfam" id="PF12708"/>
    </source>
</evidence>
<dbReference type="GO" id="GO:0016798">
    <property type="term" value="F:hydrolase activity, acting on glycosyl bonds"/>
    <property type="evidence" value="ECO:0007669"/>
    <property type="project" value="UniProtKB-KW"/>
</dbReference>
<reference evidence="11 12" key="1">
    <citation type="submission" date="2024-02" db="EMBL/GenBank/DDBJ databases">
        <authorList>
            <person name="Vignale AGUSTIN F."/>
            <person name="Sosa J E."/>
            <person name="Modenutti C."/>
        </authorList>
    </citation>
    <scope>NUCLEOTIDE SEQUENCE [LARGE SCALE GENOMIC DNA]</scope>
</reference>
<dbReference type="PANTHER" id="PTHR31375">
    <property type="match status" value="1"/>
</dbReference>
<feature type="signal peptide" evidence="9">
    <location>
        <begin position="1"/>
        <end position="28"/>
    </location>
</feature>
<evidence type="ECO:0000256" key="9">
    <source>
        <dbReference type="SAM" id="SignalP"/>
    </source>
</evidence>